<comment type="caution">
    <text evidence="6">The sequence shown here is derived from an EMBL/GenBank/DDBJ whole genome shotgun (WGS) entry which is preliminary data.</text>
</comment>
<evidence type="ECO:0000256" key="1">
    <source>
        <dbReference type="ARBA" id="ARBA00022434"/>
    </source>
</evidence>
<dbReference type="InterPro" id="IPR012347">
    <property type="entry name" value="Ferritin-like"/>
</dbReference>
<sequence length="477" mass="53322">MRGVHTVAVVLEIAQLYPGPLAGRLLREWGFRVVKVEPPGGDPLRRLSPTLYQWLNEGKEVVYLDLRLAEDRGRVLDLAKAARAVLTSFRRGTAERLGISYEAVKEVNSDVFYVALVGYREGDLPGHDINFAGLAGLIADKPTIPQCVDVASGLMAAFAVAAAVASGRRGYVEIPMENVAYMLNLLNFAALRDLGALPLDGRYPFYNVYKCASGLVALGAVEEKFWRRFCDVIGREDLKERMYDPTAVDEVRREVERRGCGELISAAERLEVPLSPVRDIVEASGRLPPLGELFGGRTQAGQRIKAHSPYEIVSRSDKELVEALNRQLNYELRNAYLYLSMAAYFDGLSLGGFAHFFKVQANEELKHALRFYNHLVERGWKVELYDIPKPKSGWGSVLEAVEDFYNAEVENTKRIWELVDLAKAKGDKATESFLKWFVDEQVEEEKLAAELLAKVKLAKDSPAALLTLDNLLAQRKE</sequence>
<keyword evidence="2" id="KW-0479">Metal-binding</keyword>
<dbReference type="Pfam" id="PF02515">
    <property type="entry name" value="CoA_transf_3"/>
    <property type="match status" value="1"/>
</dbReference>
<dbReference type="InterPro" id="IPR023606">
    <property type="entry name" value="CoA-Trfase_III_dom_1_sf"/>
</dbReference>
<dbReference type="Gene3D" id="1.20.1260.10">
    <property type="match status" value="1"/>
</dbReference>
<dbReference type="GO" id="GO:0042802">
    <property type="term" value="F:identical protein binding"/>
    <property type="evidence" value="ECO:0007669"/>
    <property type="project" value="UniProtKB-ARBA"/>
</dbReference>
<keyword evidence="4" id="KW-0408">Iron</keyword>
<name>A0A7L4P8N8_9CREN</name>
<dbReference type="CDD" id="cd01055">
    <property type="entry name" value="Nonheme_Ferritin"/>
    <property type="match status" value="1"/>
</dbReference>
<dbReference type="InterPro" id="IPR009040">
    <property type="entry name" value="Ferritin-like_diiron"/>
</dbReference>
<dbReference type="GO" id="GO:0016491">
    <property type="term" value="F:oxidoreductase activity"/>
    <property type="evidence" value="ECO:0007669"/>
    <property type="project" value="UniProtKB-KW"/>
</dbReference>
<keyword evidence="7" id="KW-1185">Reference proteome</keyword>
<evidence type="ECO:0000256" key="2">
    <source>
        <dbReference type="ARBA" id="ARBA00022723"/>
    </source>
</evidence>
<accession>A0A7L4P8N8</accession>
<evidence type="ECO:0000313" key="7">
    <source>
        <dbReference type="Proteomes" id="UP000554766"/>
    </source>
</evidence>
<dbReference type="EMBL" id="JAAVJF010000002">
    <property type="protein sequence ID" value="NYR15301.1"/>
    <property type="molecule type" value="Genomic_DNA"/>
</dbReference>
<organism evidence="6 7">
    <name type="scientific">Pyrobaculum arsenaticum</name>
    <dbReference type="NCBI Taxonomy" id="121277"/>
    <lineage>
        <taxon>Archaea</taxon>
        <taxon>Thermoproteota</taxon>
        <taxon>Thermoprotei</taxon>
        <taxon>Thermoproteales</taxon>
        <taxon>Thermoproteaceae</taxon>
        <taxon>Pyrobaculum</taxon>
    </lineage>
</organism>
<protein>
    <submittedName>
        <fullName evidence="6">Ferritin</fullName>
    </submittedName>
</protein>
<dbReference type="OMA" id="PMENVAY"/>
<dbReference type="GO" id="GO:0008199">
    <property type="term" value="F:ferric iron binding"/>
    <property type="evidence" value="ECO:0007669"/>
    <property type="project" value="InterPro"/>
</dbReference>
<dbReference type="GO" id="GO:0006879">
    <property type="term" value="P:intracellular iron ion homeostasis"/>
    <property type="evidence" value="ECO:0007669"/>
    <property type="project" value="UniProtKB-KW"/>
</dbReference>
<proteinExistence type="predicted"/>
<dbReference type="Gene3D" id="3.30.1540.10">
    <property type="entry name" value="formyl-coa transferase, domain 3"/>
    <property type="match status" value="1"/>
</dbReference>
<dbReference type="FunFam" id="1.20.1260.10:FF:000001">
    <property type="entry name" value="Non-heme ferritin"/>
    <property type="match status" value="1"/>
</dbReference>
<keyword evidence="3" id="KW-0560">Oxidoreductase</keyword>
<dbReference type="AlphaFoldDB" id="A0A7L4P8N8"/>
<evidence type="ECO:0000259" key="5">
    <source>
        <dbReference type="PROSITE" id="PS50905"/>
    </source>
</evidence>
<dbReference type="PANTHER" id="PTHR48228">
    <property type="entry name" value="SUCCINYL-COA--D-CITRAMALATE COA-TRANSFERASE"/>
    <property type="match status" value="1"/>
</dbReference>
<dbReference type="SUPFAM" id="SSF89796">
    <property type="entry name" value="CoA-transferase family III (CaiB/BaiF)"/>
    <property type="match status" value="1"/>
</dbReference>
<dbReference type="InterPro" id="IPR009078">
    <property type="entry name" value="Ferritin-like_SF"/>
</dbReference>
<dbReference type="InterPro" id="IPR003673">
    <property type="entry name" value="CoA-Trfase_fam_III"/>
</dbReference>
<evidence type="ECO:0000313" key="6">
    <source>
        <dbReference type="EMBL" id="NYR15301.1"/>
    </source>
</evidence>
<keyword evidence="1" id="KW-0409">Iron storage</keyword>
<feature type="domain" description="Ferritin-like diiron" evidence="5">
    <location>
        <begin position="314"/>
        <end position="459"/>
    </location>
</feature>
<dbReference type="InterPro" id="IPR050509">
    <property type="entry name" value="CoA-transferase_III"/>
</dbReference>
<dbReference type="InterPro" id="IPR044855">
    <property type="entry name" value="CoA-Trfase_III_dom3_sf"/>
</dbReference>
<evidence type="ECO:0000256" key="3">
    <source>
        <dbReference type="ARBA" id="ARBA00023002"/>
    </source>
</evidence>
<dbReference type="SUPFAM" id="SSF47240">
    <property type="entry name" value="Ferritin-like"/>
    <property type="match status" value="1"/>
</dbReference>
<dbReference type="Proteomes" id="UP000554766">
    <property type="component" value="Unassembled WGS sequence"/>
</dbReference>
<gene>
    <name evidence="6" type="ORF">HC235_04925</name>
</gene>
<dbReference type="PROSITE" id="PS50905">
    <property type="entry name" value="FERRITIN_LIKE"/>
    <property type="match status" value="1"/>
</dbReference>
<dbReference type="InterPro" id="IPR041719">
    <property type="entry name" value="Ferritin_prok"/>
</dbReference>
<evidence type="ECO:0000256" key="4">
    <source>
        <dbReference type="ARBA" id="ARBA00023004"/>
    </source>
</evidence>
<reference evidence="6 7" key="1">
    <citation type="journal article" date="2020" name="Nat. Commun.">
        <title>The structures of two archaeal type IV pili illuminate evolutionary relationships.</title>
        <authorList>
            <person name="Wang F."/>
            <person name="Baquero D.P."/>
            <person name="Su Z."/>
            <person name="Beltran L.C."/>
            <person name="Prangishvili D."/>
            <person name="Krupovic M."/>
            <person name="Egelman E.H."/>
        </authorList>
    </citation>
    <scope>NUCLEOTIDE SEQUENCE [LARGE SCALE GENOMIC DNA]</scope>
    <source>
        <strain evidence="6 7">2GA</strain>
    </source>
</reference>
<dbReference type="InterPro" id="IPR008331">
    <property type="entry name" value="Ferritin_DPS_dom"/>
</dbReference>
<dbReference type="Pfam" id="PF00210">
    <property type="entry name" value="Ferritin"/>
    <property type="match status" value="1"/>
</dbReference>
<dbReference type="Gene3D" id="3.40.50.10540">
    <property type="entry name" value="Crotonobetainyl-coa:carnitine coa-transferase, domain 1"/>
    <property type="match status" value="1"/>
</dbReference>
<dbReference type="PANTHER" id="PTHR48228:SF5">
    <property type="entry name" value="ALPHA-METHYLACYL-COA RACEMASE"/>
    <property type="match status" value="1"/>
</dbReference>